<organism evidence="1 2">
    <name type="scientific">Lysobacter korlensis</name>
    <dbReference type="NCBI Taxonomy" id="553636"/>
    <lineage>
        <taxon>Bacteria</taxon>
        <taxon>Pseudomonadati</taxon>
        <taxon>Pseudomonadota</taxon>
        <taxon>Gammaproteobacteria</taxon>
        <taxon>Lysobacterales</taxon>
        <taxon>Lysobacteraceae</taxon>
        <taxon>Lysobacter</taxon>
    </lineage>
</organism>
<dbReference type="InterPro" id="IPR006175">
    <property type="entry name" value="YjgF/YER057c/UK114"/>
</dbReference>
<reference evidence="1 2" key="1">
    <citation type="submission" date="2024-09" db="EMBL/GenBank/DDBJ databases">
        <authorList>
            <person name="Sun Q."/>
            <person name="Mori K."/>
        </authorList>
    </citation>
    <scope>NUCLEOTIDE SEQUENCE [LARGE SCALE GENOMIC DNA]</scope>
    <source>
        <strain evidence="1 2">KCTC 23076</strain>
    </source>
</reference>
<sequence length="142" mass="15016">MTALHPLRRHGGTAVRSLNPAGWDRMPGFDQGQLRAVGEILTVAAQGPLDERGRLLHDGDLAAQLALSAANFEAVLTAAGMTWPNVAQLRICTTDMDGLLDVLDTLTDHLGEAAAHPPVSLAEVRRLPLVGMAVTLDGLALR</sequence>
<dbReference type="Pfam" id="PF01042">
    <property type="entry name" value="Ribonuc_L-PSP"/>
    <property type="match status" value="1"/>
</dbReference>
<dbReference type="Gene3D" id="3.30.1330.40">
    <property type="entry name" value="RutC-like"/>
    <property type="match status" value="1"/>
</dbReference>
<evidence type="ECO:0000313" key="1">
    <source>
        <dbReference type="EMBL" id="MFC0681784.1"/>
    </source>
</evidence>
<proteinExistence type="predicted"/>
<comment type="caution">
    <text evidence="1">The sequence shown here is derived from an EMBL/GenBank/DDBJ whole genome shotgun (WGS) entry which is preliminary data.</text>
</comment>
<dbReference type="CDD" id="cd00448">
    <property type="entry name" value="YjgF_YER057c_UK114_family"/>
    <property type="match status" value="1"/>
</dbReference>
<dbReference type="RefSeq" id="WP_386675046.1">
    <property type="nucleotide sequence ID" value="NZ_JBHLTG010000009.1"/>
</dbReference>
<name>A0ABV6RXT6_9GAMM</name>
<dbReference type="Proteomes" id="UP001589896">
    <property type="component" value="Unassembled WGS sequence"/>
</dbReference>
<keyword evidence="2" id="KW-1185">Reference proteome</keyword>
<dbReference type="SUPFAM" id="SSF55298">
    <property type="entry name" value="YjgF-like"/>
    <property type="match status" value="1"/>
</dbReference>
<evidence type="ECO:0000313" key="2">
    <source>
        <dbReference type="Proteomes" id="UP001589896"/>
    </source>
</evidence>
<dbReference type="EMBL" id="JBHLTG010000009">
    <property type="protein sequence ID" value="MFC0681784.1"/>
    <property type="molecule type" value="Genomic_DNA"/>
</dbReference>
<accession>A0ABV6RXT6</accession>
<protein>
    <submittedName>
        <fullName evidence="1">Rid family hydrolase</fullName>
    </submittedName>
</protein>
<keyword evidence="1" id="KW-0378">Hydrolase</keyword>
<gene>
    <name evidence="1" type="ORF">ACFFGH_28465</name>
</gene>
<dbReference type="GO" id="GO:0016787">
    <property type="term" value="F:hydrolase activity"/>
    <property type="evidence" value="ECO:0007669"/>
    <property type="project" value="UniProtKB-KW"/>
</dbReference>
<dbReference type="InterPro" id="IPR035959">
    <property type="entry name" value="RutC-like_sf"/>
</dbReference>